<dbReference type="EMBL" id="FLUL01000001">
    <property type="protein sequence ID" value="SBW00517.1"/>
    <property type="molecule type" value="Genomic_DNA"/>
</dbReference>
<organism evidence="1">
    <name type="scientific">uncultured Dysgonomonas sp</name>
    <dbReference type="NCBI Taxonomy" id="206096"/>
    <lineage>
        <taxon>Bacteria</taxon>
        <taxon>Pseudomonadati</taxon>
        <taxon>Bacteroidota</taxon>
        <taxon>Bacteroidia</taxon>
        <taxon>Bacteroidales</taxon>
        <taxon>Dysgonomonadaceae</taxon>
        <taxon>Dysgonomonas</taxon>
        <taxon>environmental samples</taxon>
    </lineage>
</organism>
<evidence type="ECO:0000313" key="1">
    <source>
        <dbReference type="EMBL" id="SBW00517.1"/>
    </source>
</evidence>
<dbReference type="RefSeq" id="WP_291128198.1">
    <property type="nucleotide sequence ID" value="NZ_LT599021.1"/>
</dbReference>
<accession>A0A212JM61</accession>
<reference evidence="1" key="1">
    <citation type="submission" date="2016-04" db="EMBL/GenBank/DDBJ databases">
        <authorList>
            <person name="Evans L.H."/>
            <person name="Alamgir A."/>
            <person name="Owens N."/>
            <person name="Weber N.D."/>
            <person name="Virtaneva K."/>
            <person name="Barbian K."/>
            <person name="Babar A."/>
            <person name="Rosenke K."/>
        </authorList>
    </citation>
    <scope>NUCLEOTIDE SEQUENCE</scope>
    <source>
        <strain evidence="1">86-2</strain>
    </source>
</reference>
<dbReference type="AlphaFoldDB" id="A0A212JM61"/>
<gene>
    <name evidence="1" type="ORF">KL86DYS2_11867</name>
</gene>
<proteinExistence type="predicted"/>
<protein>
    <submittedName>
        <fullName evidence="1">Uncharacterized protein</fullName>
    </submittedName>
</protein>
<name>A0A212JM61_9BACT</name>
<sequence length="155" mass="17165">MKRFAQNFILIIAAATVFLTGAGVTIINYCCNSCSEQTLFMTEQHTCCSLEHQKAEQKGDCCSMHKDVSHDESCGDTSFTQDISCTTSRLSIDIDASSFRPIVSVPFVWISDASPTIPLSILTDNSLYTQDNSIFESPPDIPPREYLSLIRVLII</sequence>